<dbReference type="RefSeq" id="WP_312032274.1">
    <property type="nucleotide sequence ID" value="NZ_CP051151.1"/>
</dbReference>
<gene>
    <name evidence="3" type="ORF">HF295_02500</name>
</gene>
<keyword evidence="2" id="KW-0812">Transmembrane</keyword>
<dbReference type="AlphaFoldDB" id="A0A7L6N2W2"/>
<sequence>MKYNRDIDEHKIHEAKIRNMDYVLNHIEEKKSIFSIFTQVRFKLILSIFSFIIMIVIGISLFDQPDKPQPNPVVSVVEMSHEDQQKIVETTYLSGNIIVNSLQPSISAMAYYELSTKFKDYSQSFDQYFQMLKPFIDQEDFSTFEVIELEDDTYDYQINYQVQEETYSFKYSHLNSTSIIGQMIVRDITLNVTGKIEKDDESLEVEILAESGQDYIKIAYESKIESDESKKEYQIEEMINGIFRNIEIDLKYENNEVKLEMIENENSYELTKEIGDTITYKLEYDIDGVEGEGRITESIVDGQIIYRYMIEEGDIEEEYEFDDDKKANEPKDDDIDDEDDDDEDDDEDENDVDGEDEEEDEPSSQVTENTEDEYKEDKDKDDKEDKSNNGK</sequence>
<accession>A0A7L6N2W2</accession>
<evidence type="ECO:0000256" key="1">
    <source>
        <dbReference type="SAM" id="MobiDB-lite"/>
    </source>
</evidence>
<keyword evidence="2" id="KW-1133">Transmembrane helix</keyword>
<dbReference type="Proteomes" id="UP000512167">
    <property type="component" value="Chromosome"/>
</dbReference>
<proteinExistence type="predicted"/>
<feature type="compositionally biased region" description="Basic and acidic residues" evidence="1">
    <location>
        <begin position="375"/>
        <end position="391"/>
    </location>
</feature>
<feature type="compositionally biased region" description="Acidic residues" evidence="1">
    <location>
        <begin position="331"/>
        <end position="362"/>
    </location>
</feature>
<protein>
    <submittedName>
        <fullName evidence="3">Uncharacterized protein</fullName>
    </submittedName>
</protein>
<evidence type="ECO:0000313" key="3">
    <source>
        <dbReference type="EMBL" id="QLY39792.1"/>
    </source>
</evidence>
<name>A0A7L6N2W2_9MOLU</name>
<dbReference type="EMBL" id="CP051151">
    <property type="protein sequence ID" value="QLY39792.1"/>
    <property type="molecule type" value="Genomic_DNA"/>
</dbReference>
<feature type="region of interest" description="Disordered" evidence="1">
    <location>
        <begin position="318"/>
        <end position="391"/>
    </location>
</feature>
<feature type="transmembrane region" description="Helical" evidence="2">
    <location>
        <begin position="40"/>
        <end position="62"/>
    </location>
</feature>
<dbReference type="KEGG" id="tbk:HF295_02500"/>
<organism evidence="3 4">
    <name type="scientific">Hujiaoplasma nucleasis</name>
    <dbReference type="NCBI Taxonomy" id="2725268"/>
    <lineage>
        <taxon>Bacteria</taxon>
        <taxon>Bacillati</taxon>
        <taxon>Mycoplasmatota</taxon>
        <taxon>Mollicutes</taxon>
        <taxon>Candidatus Izemoplasmatales</taxon>
        <taxon>Hujiaoplasmataceae</taxon>
        <taxon>Hujiaoplasma</taxon>
    </lineage>
</organism>
<reference evidence="3 4" key="1">
    <citation type="submission" date="2020-04" db="EMBL/GenBank/DDBJ databases">
        <authorList>
            <person name="Zheng R.K."/>
            <person name="Sun C.M."/>
        </authorList>
    </citation>
    <scope>NUCLEOTIDE SEQUENCE [LARGE SCALE GENOMIC DNA]</scope>
    <source>
        <strain evidence="4">zrk29</strain>
    </source>
</reference>
<keyword evidence="4" id="KW-1185">Reference proteome</keyword>
<keyword evidence="2" id="KW-0472">Membrane</keyword>
<evidence type="ECO:0000313" key="4">
    <source>
        <dbReference type="Proteomes" id="UP000512167"/>
    </source>
</evidence>
<evidence type="ECO:0000256" key="2">
    <source>
        <dbReference type="SAM" id="Phobius"/>
    </source>
</evidence>